<comment type="caution">
    <text evidence="1">The sequence shown here is derived from an EMBL/GenBank/DDBJ whole genome shotgun (WGS) entry which is preliminary data.</text>
</comment>
<keyword evidence="2" id="KW-1185">Reference proteome</keyword>
<dbReference type="AlphaFoldDB" id="A0A9J6P438"/>
<accession>A0A9J6P438</accession>
<organism evidence="1 2">
    <name type="scientific">Oceanirhabdus seepicola</name>
    <dbReference type="NCBI Taxonomy" id="2828781"/>
    <lineage>
        <taxon>Bacteria</taxon>
        <taxon>Bacillati</taxon>
        <taxon>Bacillota</taxon>
        <taxon>Clostridia</taxon>
        <taxon>Eubacteriales</taxon>
        <taxon>Clostridiaceae</taxon>
        <taxon>Oceanirhabdus</taxon>
    </lineage>
</organism>
<dbReference type="EMBL" id="JAGSOJ010000003">
    <property type="protein sequence ID" value="MCM1991307.1"/>
    <property type="molecule type" value="Genomic_DNA"/>
</dbReference>
<protein>
    <submittedName>
        <fullName evidence="1">DUF2971 domain-containing protein</fullName>
    </submittedName>
</protein>
<name>A0A9J6P438_9CLOT</name>
<dbReference type="Pfam" id="PF11185">
    <property type="entry name" value="DUF2971"/>
    <property type="match status" value="1"/>
</dbReference>
<dbReference type="Proteomes" id="UP001056429">
    <property type="component" value="Unassembled WGS sequence"/>
</dbReference>
<dbReference type="InterPro" id="IPR021352">
    <property type="entry name" value="DUF2971"/>
</dbReference>
<reference evidence="1" key="2">
    <citation type="submission" date="2021-04" db="EMBL/GenBank/DDBJ databases">
        <authorList>
            <person name="Dong X."/>
        </authorList>
    </citation>
    <scope>NUCLEOTIDE SEQUENCE</scope>
    <source>
        <strain evidence="1">ZWT</strain>
    </source>
</reference>
<dbReference type="RefSeq" id="WP_250860414.1">
    <property type="nucleotide sequence ID" value="NZ_JAGSOJ010000003.1"/>
</dbReference>
<sequence length="318" mass="37744">MINKLNLLDEVVKIYGSCTALPKRPNKLYHYTSVYGIYNIIKSKSFWLTKSDFLNDEKELVYFYDILKEVLEENNFSNINFDFIKWLQEVGNETLENTFILSFTVNKDSLPLWEMYANGRGYNLEIYYDKYFNELWNQKAYVSSVNKNNEKIYLDRKNDTKQFCGVSDYVLYDKQSQKNRINELLMGLDYSIEFMDKYPGEIEYHIISEMKSRILSEIINCMMLYKDEYFSYEKEYRIAYNISNCNELGIVRHRVRNDIIIPYIELGFDNNVIESIAISPRLKNDVMAIKGLNSFVDSVNKINKLNQIKVVFSECSIR</sequence>
<gene>
    <name evidence="1" type="ORF">KDK92_16355</name>
</gene>
<reference evidence="1" key="1">
    <citation type="journal article" date="2021" name="mSystems">
        <title>Bacteria and Archaea Synergistically Convert Glycine Betaine to Biogenic Methane in the Formosa Cold Seep of the South China Sea.</title>
        <authorList>
            <person name="Li L."/>
            <person name="Zhang W."/>
            <person name="Zhang S."/>
            <person name="Song L."/>
            <person name="Sun Q."/>
            <person name="Zhang H."/>
            <person name="Xiang H."/>
            <person name="Dong X."/>
        </authorList>
    </citation>
    <scope>NUCLEOTIDE SEQUENCE</scope>
    <source>
        <strain evidence="1">ZWT</strain>
    </source>
</reference>
<evidence type="ECO:0000313" key="1">
    <source>
        <dbReference type="EMBL" id="MCM1991307.1"/>
    </source>
</evidence>
<proteinExistence type="predicted"/>
<evidence type="ECO:0000313" key="2">
    <source>
        <dbReference type="Proteomes" id="UP001056429"/>
    </source>
</evidence>